<dbReference type="OrthoDB" id="287041at2759"/>
<dbReference type="InterPro" id="IPR036412">
    <property type="entry name" value="HAD-like_sf"/>
</dbReference>
<evidence type="ECO:0000256" key="5">
    <source>
        <dbReference type="ARBA" id="ARBA00022792"/>
    </source>
</evidence>
<dbReference type="VEuPathDB" id="FungiDB:SPRG_04100"/>
<evidence type="ECO:0000256" key="12">
    <source>
        <dbReference type="RuleBase" id="RU365079"/>
    </source>
</evidence>
<evidence type="ECO:0000256" key="9">
    <source>
        <dbReference type="ARBA" id="ARBA00023010"/>
    </source>
</evidence>
<comment type="function">
    <text evidence="12">Essential component of the TIM23 complex, a complex that mediates the translocation of transit peptide-containing proteins across the mitochondrial inner membrane.</text>
</comment>
<dbReference type="EMBL" id="KK583198">
    <property type="protein sequence ID" value="KDO31485.1"/>
    <property type="molecule type" value="Genomic_DNA"/>
</dbReference>
<reference evidence="14 15" key="1">
    <citation type="journal article" date="2013" name="PLoS Genet.">
        <title>Distinctive expansion of potential virulence genes in the genome of the oomycete fish pathogen Saprolegnia parasitica.</title>
        <authorList>
            <person name="Jiang R.H."/>
            <person name="de Bruijn I."/>
            <person name="Haas B.J."/>
            <person name="Belmonte R."/>
            <person name="Lobach L."/>
            <person name="Christie J."/>
            <person name="van den Ackerveken G."/>
            <person name="Bottin A."/>
            <person name="Bulone V."/>
            <person name="Diaz-Moreno S.M."/>
            <person name="Dumas B."/>
            <person name="Fan L."/>
            <person name="Gaulin E."/>
            <person name="Govers F."/>
            <person name="Grenville-Briggs L.J."/>
            <person name="Horner N.R."/>
            <person name="Levin J.Z."/>
            <person name="Mammella M."/>
            <person name="Meijer H.J."/>
            <person name="Morris P."/>
            <person name="Nusbaum C."/>
            <person name="Oome S."/>
            <person name="Phillips A.J."/>
            <person name="van Rooyen D."/>
            <person name="Rzeszutek E."/>
            <person name="Saraiva M."/>
            <person name="Secombes C.J."/>
            <person name="Seidl M.F."/>
            <person name="Snel B."/>
            <person name="Stassen J.H."/>
            <person name="Sykes S."/>
            <person name="Tripathy S."/>
            <person name="van den Berg H."/>
            <person name="Vega-Arreguin J.C."/>
            <person name="Wawra S."/>
            <person name="Young S.K."/>
            <person name="Zeng Q."/>
            <person name="Dieguez-Uribeondo J."/>
            <person name="Russ C."/>
            <person name="Tyler B.M."/>
            <person name="van West P."/>
        </authorList>
    </citation>
    <scope>NUCLEOTIDE SEQUENCE [LARGE SCALE GENOMIC DNA]</scope>
    <source>
        <strain evidence="14 15">CBS 223.65</strain>
    </source>
</reference>
<dbReference type="InterPro" id="IPR023214">
    <property type="entry name" value="HAD_sf"/>
</dbReference>
<dbReference type="FunFam" id="3.40.50.1000:FF:000019">
    <property type="entry name" value="Mitochondrial import inner membrane translocase subunit TIM50"/>
    <property type="match status" value="1"/>
</dbReference>
<accession>A0A067CQF2</accession>
<comment type="subcellular location">
    <subcellularLocation>
        <location evidence="1 12">Mitochondrion inner membrane</location>
        <topology evidence="1 12">Single-pass membrane protein</topology>
    </subcellularLocation>
</comment>
<keyword evidence="7 12" id="KW-0809">Transit peptide</keyword>
<evidence type="ECO:0000256" key="3">
    <source>
        <dbReference type="ARBA" id="ARBA00022448"/>
    </source>
</evidence>
<evidence type="ECO:0000256" key="4">
    <source>
        <dbReference type="ARBA" id="ARBA00022692"/>
    </source>
</evidence>
<keyword evidence="8" id="KW-1133">Transmembrane helix</keyword>
<dbReference type="PANTHER" id="PTHR12210">
    <property type="entry name" value="DULLARD PROTEIN PHOSPHATASE"/>
    <property type="match status" value="1"/>
</dbReference>
<evidence type="ECO:0000256" key="10">
    <source>
        <dbReference type="ARBA" id="ARBA00023128"/>
    </source>
</evidence>
<keyword evidence="3 12" id="KW-0813">Transport</keyword>
<dbReference type="OMA" id="CQYYEIV"/>
<keyword evidence="5" id="KW-0999">Mitochondrion inner membrane</keyword>
<dbReference type="SUPFAM" id="SSF56784">
    <property type="entry name" value="HAD-like"/>
    <property type="match status" value="1"/>
</dbReference>
<evidence type="ECO:0000256" key="11">
    <source>
        <dbReference type="ARBA" id="ARBA00023136"/>
    </source>
</evidence>
<dbReference type="InterPro" id="IPR050365">
    <property type="entry name" value="TIM50"/>
</dbReference>
<dbReference type="AlphaFoldDB" id="A0A067CQF2"/>
<keyword evidence="11" id="KW-0472">Membrane</keyword>
<evidence type="ECO:0000313" key="14">
    <source>
        <dbReference type="EMBL" id="KDO31485.1"/>
    </source>
</evidence>
<evidence type="ECO:0000256" key="1">
    <source>
        <dbReference type="ARBA" id="ARBA00004434"/>
    </source>
</evidence>
<comment type="subunit">
    <text evidence="12">Component of the TIM23 complex.</text>
</comment>
<evidence type="ECO:0000256" key="8">
    <source>
        <dbReference type="ARBA" id="ARBA00022989"/>
    </source>
</evidence>
<dbReference type="Gene3D" id="3.40.50.1000">
    <property type="entry name" value="HAD superfamily/HAD-like"/>
    <property type="match status" value="1"/>
</dbReference>
<dbReference type="GO" id="GO:0005744">
    <property type="term" value="C:TIM23 mitochondrial import inner membrane translocase complex"/>
    <property type="evidence" value="ECO:0007669"/>
    <property type="project" value="UniProtKB-UniRule"/>
</dbReference>
<keyword evidence="4" id="KW-0812">Transmembrane</keyword>
<evidence type="ECO:0000256" key="6">
    <source>
        <dbReference type="ARBA" id="ARBA00022927"/>
    </source>
</evidence>
<dbReference type="Proteomes" id="UP000030745">
    <property type="component" value="Unassembled WGS sequence"/>
</dbReference>
<gene>
    <name evidence="14" type="ORF">SPRG_04100</name>
</gene>
<dbReference type="RefSeq" id="XP_012198078.1">
    <property type="nucleotide sequence ID" value="XM_012342688.1"/>
</dbReference>
<evidence type="ECO:0000313" key="15">
    <source>
        <dbReference type="Proteomes" id="UP000030745"/>
    </source>
</evidence>
<dbReference type="GO" id="GO:0015031">
    <property type="term" value="P:protein transport"/>
    <property type="evidence" value="ECO:0007669"/>
    <property type="project" value="UniProtKB-KW"/>
</dbReference>
<dbReference type="SMART" id="SM00577">
    <property type="entry name" value="CPDc"/>
    <property type="match status" value="1"/>
</dbReference>
<name>A0A067CQF2_SAPPC</name>
<protein>
    <recommendedName>
        <fullName evidence="12">Mitochondrial import inner membrane translocase subunit TIM50</fullName>
    </recommendedName>
</protein>
<sequence>MLSRLVSTAVVRSRGAARLYASVAAEAGAPTKLVLREMKAVPRETRRQLRLEAETSSSPLTKNNKTPVSRLVLRTLFGATGLAAAGWHLYLSEETKADISQRVNDSFVGAIADYIMAQIQEMARPFTKPSRDKLLPDWPMINRGVPEGYPQIPVLVLGVEDVLLHSEWDRKYGWRHAKRPHVDEFLETLARYYEIVLFSSEPRMMVEEVLARLDSKQCAFHYLTREETHFSTGRTSRSDLNPMNRDLRKIIVVDHNPENFQLHLGNGITIPAYLDGADRSDRVLKDLIPFFETLGKENVADVTKILAEFADADGVVRDVGPKWNAKLAALEEKKRMNEQKGFGGFVRGRMSTRASSPSLSFKN</sequence>
<keyword evidence="9 12" id="KW-0811">Translocation</keyword>
<comment type="similarity">
    <text evidence="2 12">Belongs to the TIM50 family.</text>
</comment>
<keyword evidence="15" id="KW-1185">Reference proteome</keyword>
<organism evidence="14 15">
    <name type="scientific">Saprolegnia parasitica (strain CBS 223.65)</name>
    <dbReference type="NCBI Taxonomy" id="695850"/>
    <lineage>
        <taxon>Eukaryota</taxon>
        <taxon>Sar</taxon>
        <taxon>Stramenopiles</taxon>
        <taxon>Oomycota</taxon>
        <taxon>Saprolegniomycetes</taxon>
        <taxon>Saprolegniales</taxon>
        <taxon>Saprolegniaceae</taxon>
        <taxon>Saprolegnia</taxon>
    </lineage>
</organism>
<evidence type="ECO:0000259" key="13">
    <source>
        <dbReference type="PROSITE" id="PS50969"/>
    </source>
</evidence>
<evidence type="ECO:0000256" key="7">
    <source>
        <dbReference type="ARBA" id="ARBA00022946"/>
    </source>
</evidence>
<keyword evidence="10 12" id="KW-0496">Mitochondrion</keyword>
<dbReference type="CDD" id="cd07521">
    <property type="entry name" value="HAD_FCP1-like"/>
    <property type="match status" value="1"/>
</dbReference>
<proteinExistence type="inferred from homology"/>
<dbReference type="Pfam" id="PF03031">
    <property type="entry name" value="NIF"/>
    <property type="match status" value="1"/>
</dbReference>
<evidence type="ECO:0000256" key="2">
    <source>
        <dbReference type="ARBA" id="ARBA00006344"/>
    </source>
</evidence>
<keyword evidence="6 12" id="KW-0653">Protein transport</keyword>
<feature type="domain" description="FCP1 homology" evidence="13">
    <location>
        <begin position="148"/>
        <end position="294"/>
    </location>
</feature>
<dbReference type="STRING" id="695850.A0A067CQF2"/>
<dbReference type="KEGG" id="spar:SPRG_04100"/>
<dbReference type="InterPro" id="IPR004274">
    <property type="entry name" value="FCP1_dom"/>
</dbReference>
<dbReference type="PROSITE" id="PS50969">
    <property type="entry name" value="FCP1"/>
    <property type="match status" value="1"/>
</dbReference>
<dbReference type="GeneID" id="24126571"/>